<dbReference type="InterPro" id="IPR000515">
    <property type="entry name" value="MetI-like"/>
</dbReference>
<evidence type="ECO:0000256" key="2">
    <source>
        <dbReference type="ARBA" id="ARBA00022448"/>
    </source>
</evidence>
<feature type="transmembrane region" description="Helical" evidence="7">
    <location>
        <begin position="12"/>
        <end position="33"/>
    </location>
</feature>
<evidence type="ECO:0000313" key="10">
    <source>
        <dbReference type="Proteomes" id="UP000294682"/>
    </source>
</evidence>
<keyword evidence="10" id="KW-1185">Reference proteome</keyword>
<feature type="transmembrane region" description="Helical" evidence="7">
    <location>
        <begin position="75"/>
        <end position="96"/>
    </location>
</feature>
<gene>
    <name evidence="9" type="ORF">EDD78_106125</name>
</gene>
<comment type="subcellular location">
    <subcellularLocation>
        <location evidence="1 7">Cell membrane</location>
        <topology evidence="1 7">Multi-pass membrane protein</topology>
    </subcellularLocation>
</comment>
<dbReference type="PANTHER" id="PTHR43744">
    <property type="entry name" value="ABC TRANSPORTER PERMEASE PROTEIN MG189-RELATED-RELATED"/>
    <property type="match status" value="1"/>
</dbReference>
<dbReference type="Gene3D" id="1.10.3720.10">
    <property type="entry name" value="MetI-like"/>
    <property type="match status" value="1"/>
</dbReference>
<keyword evidence="2 7" id="KW-0813">Transport</keyword>
<evidence type="ECO:0000259" key="8">
    <source>
        <dbReference type="PROSITE" id="PS50928"/>
    </source>
</evidence>
<evidence type="ECO:0000256" key="3">
    <source>
        <dbReference type="ARBA" id="ARBA00022475"/>
    </source>
</evidence>
<dbReference type="PROSITE" id="PS50928">
    <property type="entry name" value="ABC_TM1"/>
    <property type="match status" value="1"/>
</dbReference>
<comment type="caution">
    <text evidence="9">The sequence shown here is derived from an EMBL/GenBank/DDBJ whole genome shotgun (WGS) entry which is preliminary data.</text>
</comment>
<dbReference type="GO" id="GO:0005886">
    <property type="term" value="C:plasma membrane"/>
    <property type="evidence" value="ECO:0007669"/>
    <property type="project" value="UniProtKB-SubCell"/>
</dbReference>
<dbReference type="AlphaFoldDB" id="A0A9X8UJX6"/>
<protein>
    <submittedName>
        <fullName evidence="9">Lactose ABC transporter membrane protein</fullName>
    </submittedName>
</protein>
<dbReference type="EMBL" id="SLUK01000006">
    <property type="protein sequence ID" value="TCL43265.1"/>
    <property type="molecule type" value="Genomic_DNA"/>
</dbReference>
<dbReference type="Proteomes" id="UP000294682">
    <property type="component" value="Unassembled WGS sequence"/>
</dbReference>
<feature type="domain" description="ABC transmembrane type-1" evidence="8">
    <location>
        <begin position="71"/>
        <end position="268"/>
    </location>
</feature>
<keyword evidence="6 7" id="KW-0472">Membrane</keyword>
<evidence type="ECO:0000256" key="7">
    <source>
        <dbReference type="RuleBase" id="RU363032"/>
    </source>
</evidence>
<proteinExistence type="inferred from homology"/>
<organism evidence="9 10">
    <name type="scientific">Harryflintia acetispora</name>
    <dbReference type="NCBI Taxonomy" id="1849041"/>
    <lineage>
        <taxon>Bacteria</taxon>
        <taxon>Bacillati</taxon>
        <taxon>Bacillota</taxon>
        <taxon>Clostridia</taxon>
        <taxon>Eubacteriales</taxon>
        <taxon>Oscillospiraceae</taxon>
        <taxon>Harryflintia</taxon>
    </lineage>
</organism>
<feature type="transmembrane region" description="Helical" evidence="7">
    <location>
        <begin position="247"/>
        <end position="268"/>
    </location>
</feature>
<feature type="transmembrane region" description="Helical" evidence="7">
    <location>
        <begin position="108"/>
        <end position="130"/>
    </location>
</feature>
<dbReference type="RefSeq" id="WP_132084623.1">
    <property type="nucleotide sequence ID" value="NZ_JADNAH010000049.1"/>
</dbReference>
<evidence type="ECO:0000313" key="9">
    <source>
        <dbReference type="EMBL" id="TCL43265.1"/>
    </source>
</evidence>
<dbReference type="SUPFAM" id="SSF161098">
    <property type="entry name" value="MetI-like"/>
    <property type="match status" value="1"/>
</dbReference>
<name>A0A9X8UJX6_9FIRM</name>
<keyword evidence="5 7" id="KW-1133">Transmembrane helix</keyword>
<comment type="similarity">
    <text evidence="7">Belongs to the binding-protein-dependent transport system permease family.</text>
</comment>
<dbReference type="Pfam" id="PF00528">
    <property type="entry name" value="BPD_transp_1"/>
    <property type="match status" value="1"/>
</dbReference>
<sequence length="281" mass="31346">MGKTKKKVILAIEYVFLCFVSFLCAFPFLWMIIGATNTSSDVMRNKMTFGSALWNNLQTLLQPEKGFVTGLSNTIITTVVTTLLSLLVCSLAGYSFTMYRSQKREKLFNILLLTMMIPFSSIMVPLYRMFAQMNKIPVLKLVGLNTLGAMILPSVSTAFLIFFFRQNAKSFSKELAEAARIDGLGEWAIFFKIFFPVMRSTFATGAIVSFMNSWNNYLWPLLVAQSPQVRTLPMVLSALGQSYTADYGALMTAIVIATLPSALVYFLMQKEFVAGMTGAVK</sequence>
<keyword evidence="4 7" id="KW-0812">Transmembrane</keyword>
<evidence type="ECO:0000256" key="4">
    <source>
        <dbReference type="ARBA" id="ARBA00022692"/>
    </source>
</evidence>
<keyword evidence="3" id="KW-1003">Cell membrane</keyword>
<evidence type="ECO:0000256" key="6">
    <source>
        <dbReference type="ARBA" id="ARBA00023136"/>
    </source>
</evidence>
<dbReference type="GO" id="GO:0055085">
    <property type="term" value="P:transmembrane transport"/>
    <property type="evidence" value="ECO:0007669"/>
    <property type="project" value="InterPro"/>
</dbReference>
<accession>A0A9X8UJX6</accession>
<dbReference type="CDD" id="cd06261">
    <property type="entry name" value="TM_PBP2"/>
    <property type="match status" value="1"/>
</dbReference>
<feature type="transmembrane region" description="Helical" evidence="7">
    <location>
        <begin position="142"/>
        <end position="164"/>
    </location>
</feature>
<evidence type="ECO:0000256" key="1">
    <source>
        <dbReference type="ARBA" id="ARBA00004651"/>
    </source>
</evidence>
<dbReference type="PANTHER" id="PTHR43744:SF2">
    <property type="entry name" value="ARABINOOLIGOSACCHARIDES TRANSPORT SYSTEM PERMEASE PROTEIN ARAQ"/>
    <property type="match status" value="1"/>
</dbReference>
<dbReference type="InterPro" id="IPR035906">
    <property type="entry name" value="MetI-like_sf"/>
</dbReference>
<evidence type="ECO:0000256" key="5">
    <source>
        <dbReference type="ARBA" id="ARBA00022989"/>
    </source>
</evidence>
<reference evidence="9 10" key="1">
    <citation type="submission" date="2019-03" db="EMBL/GenBank/DDBJ databases">
        <title>Genomic Encyclopedia of Type Strains, Phase IV (KMG-IV): sequencing the most valuable type-strain genomes for metagenomic binning, comparative biology and taxonomic classification.</title>
        <authorList>
            <person name="Goeker M."/>
        </authorList>
    </citation>
    <scope>NUCLEOTIDE SEQUENCE [LARGE SCALE GENOMIC DNA]</scope>
    <source>
        <strain evidence="9 10">DSM 100433</strain>
    </source>
</reference>
<feature type="transmembrane region" description="Helical" evidence="7">
    <location>
        <begin position="189"/>
        <end position="211"/>
    </location>
</feature>